<proteinExistence type="predicted"/>
<accession>A0A0F9DKH1</accession>
<reference evidence="2" key="1">
    <citation type="journal article" date="2015" name="Nature">
        <title>Complex archaea that bridge the gap between prokaryotes and eukaryotes.</title>
        <authorList>
            <person name="Spang A."/>
            <person name="Saw J.H."/>
            <person name="Jorgensen S.L."/>
            <person name="Zaremba-Niedzwiedzka K."/>
            <person name="Martijn J."/>
            <person name="Lind A.E."/>
            <person name="van Eijk R."/>
            <person name="Schleper C."/>
            <person name="Guy L."/>
            <person name="Ettema T.J."/>
        </authorList>
    </citation>
    <scope>NUCLEOTIDE SEQUENCE</scope>
</reference>
<feature type="region of interest" description="Disordered" evidence="1">
    <location>
        <begin position="49"/>
        <end position="69"/>
    </location>
</feature>
<evidence type="ECO:0000313" key="2">
    <source>
        <dbReference type="EMBL" id="KKL12513.1"/>
    </source>
</evidence>
<comment type="caution">
    <text evidence="2">The sequence shown here is derived from an EMBL/GenBank/DDBJ whole genome shotgun (WGS) entry which is preliminary data.</text>
</comment>
<protein>
    <submittedName>
        <fullName evidence="2">Uncharacterized protein</fullName>
    </submittedName>
</protein>
<feature type="compositionally biased region" description="Basic and acidic residues" evidence="1">
    <location>
        <begin position="49"/>
        <end position="59"/>
    </location>
</feature>
<dbReference type="AlphaFoldDB" id="A0A0F9DKH1"/>
<name>A0A0F9DKH1_9ZZZZ</name>
<dbReference type="EMBL" id="LAZR01041224">
    <property type="protein sequence ID" value="KKL12513.1"/>
    <property type="molecule type" value="Genomic_DNA"/>
</dbReference>
<evidence type="ECO:0000256" key="1">
    <source>
        <dbReference type="SAM" id="MobiDB-lite"/>
    </source>
</evidence>
<sequence>MTEEAAVAAVEAADRQEVDTVCLSNGITLKIKGVPPYLIRQAAMRIERPPPPKIQIREGVEEENPDDSEYKTALRQYEKESAEAGTDVMLLGGLDVADLPDGCVGPESDDWLDLVEYVGETVNHTTSLPGSLPG</sequence>
<organism evidence="2">
    <name type="scientific">marine sediment metagenome</name>
    <dbReference type="NCBI Taxonomy" id="412755"/>
    <lineage>
        <taxon>unclassified sequences</taxon>
        <taxon>metagenomes</taxon>
        <taxon>ecological metagenomes</taxon>
    </lineage>
</organism>
<gene>
    <name evidence="2" type="ORF">LCGC14_2535000</name>
</gene>